<evidence type="ECO:0000256" key="2">
    <source>
        <dbReference type="ARBA" id="ARBA00023004"/>
    </source>
</evidence>
<keyword evidence="3" id="KW-0223">Dioxygenase</keyword>
<keyword evidence="3" id="KW-0804">Transcription</keyword>
<comment type="similarity">
    <text evidence="3">Belongs to the ROX family.</text>
</comment>
<dbReference type="GO" id="GO:0005506">
    <property type="term" value="F:iron ion binding"/>
    <property type="evidence" value="ECO:0007669"/>
    <property type="project" value="UniProtKB-UniRule"/>
</dbReference>
<name>A0A6U5M4H6_9STRA</name>
<keyword evidence="2 3" id="KW-0408">Iron</keyword>
<evidence type="ECO:0000256" key="1">
    <source>
        <dbReference type="ARBA" id="ARBA00022723"/>
    </source>
</evidence>
<dbReference type="EMBL" id="HBFR01041646">
    <property type="protein sequence ID" value="CAD8903220.1"/>
    <property type="molecule type" value="Transcribed_RNA"/>
</dbReference>
<reference evidence="6" key="1">
    <citation type="submission" date="2021-01" db="EMBL/GenBank/DDBJ databases">
        <authorList>
            <person name="Corre E."/>
            <person name="Pelletier E."/>
            <person name="Niang G."/>
            <person name="Scheremetjew M."/>
            <person name="Finn R."/>
            <person name="Kale V."/>
            <person name="Holt S."/>
            <person name="Cochrane G."/>
            <person name="Meng A."/>
            <person name="Brown T."/>
            <person name="Cohen L."/>
        </authorList>
    </citation>
    <scope>NUCLEOTIDE SEQUENCE</scope>
    <source>
        <strain evidence="6">308</strain>
    </source>
</reference>
<dbReference type="GO" id="GO:0032453">
    <property type="term" value="F:histone H3K4 demethylase activity"/>
    <property type="evidence" value="ECO:0007669"/>
    <property type="project" value="TreeGrafter"/>
</dbReference>
<dbReference type="InterPro" id="IPR039994">
    <property type="entry name" value="NO66-like"/>
</dbReference>
<dbReference type="InterPro" id="IPR003347">
    <property type="entry name" value="JmjC_dom"/>
</dbReference>
<dbReference type="PANTHER" id="PTHR13096">
    <property type="entry name" value="MINA53 MYC INDUCED NUCLEAR ANTIGEN"/>
    <property type="match status" value="1"/>
</dbReference>
<accession>A0A6U5M4H6</accession>
<dbReference type="SUPFAM" id="SSF51197">
    <property type="entry name" value="Clavaminate synthase-like"/>
    <property type="match status" value="1"/>
</dbReference>
<feature type="domain" description="JmjC" evidence="5">
    <location>
        <begin position="217"/>
        <end position="395"/>
    </location>
</feature>
<keyword evidence="1 3" id="KW-0479">Metal-binding</keyword>
<comment type="subcellular location">
    <subcellularLocation>
        <location evidence="3">Nucleus</location>
    </subcellularLocation>
</comment>
<evidence type="ECO:0000259" key="5">
    <source>
        <dbReference type="PROSITE" id="PS51184"/>
    </source>
</evidence>
<keyword evidence="3" id="KW-0539">Nucleus</keyword>
<dbReference type="Gene3D" id="2.30.30.140">
    <property type="match status" value="1"/>
</dbReference>
<dbReference type="AlphaFoldDB" id="A0A6U5M4H6"/>
<evidence type="ECO:0000313" key="7">
    <source>
        <dbReference type="EMBL" id="CAD8903220.1"/>
    </source>
</evidence>
<dbReference type="SMART" id="SM00333">
    <property type="entry name" value="TUDOR"/>
    <property type="match status" value="1"/>
</dbReference>
<dbReference type="PANTHER" id="PTHR13096:SF8">
    <property type="entry name" value="RIBOSOMAL OXYGENASE 1"/>
    <property type="match status" value="1"/>
</dbReference>
<gene>
    <name evidence="6" type="ORF">CHYS00102_LOCUS30438</name>
    <name evidence="7" type="ORF">CHYS00102_LOCUS30439</name>
</gene>
<dbReference type="InterPro" id="IPR002999">
    <property type="entry name" value="Tudor"/>
</dbReference>
<dbReference type="EMBL" id="HBFR01041645">
    <property type="protein sequence ID" value="CAD8903219.1"/>
    <property type="molecule type" value="Transcribed_RNA"/>
</dbReference>
<feature type="region of interest" description="Disordered" evidence="4">
    <location>
        <begin position="297"/>
        <end position="324"/>
    </location>
</feature>
<keyword evidence="3" id="KW-0560">Oxidoreductase</keyword>
<comment type="function">
    <text evidence="3">Oxygenase that can act as both a histone lysine demethylase and a ribosomal histidine hydroxylase.</text>
</comment>
<evidence type="ECO:0000256" key="4">
    <source>
        <dbReference type="SAM" id="MobiDB-lite"/>
    </source>
</evidence>
<evidence type="ECO:0000256" key="3">
    <source>
        <dbReference type="RuleBase" id="RU366061"/>
    </source>
</evidence>
<protein>
    <recommendedName>
        <fullName evidence="3">Bifunctional lysine-specific demethylase and histidyl-hydroxylase</fullName>
        <ecNumber evidence="3">1.14.11.-</ecNumber>
    </recommendedName>
</protein>
<comment type="cofactor">
    <cofactor evidence="3">
        <name>Fe(2+)</name>
        <dbReference type="ChEBI" id="CHEBI:29033"/>
    </cofactor>
    <text evidence="3">Binds 1 Fe(2+) ion per subunit.</text>
</comment>
<dbReference type="Gene3D" id="2.60.120.650">
    <property type="entry name" value="Cupin"/>
    <property type="match status" value="1"/>
</dbReference>
<organism evidence="6">
    <name type="scientific">Corethron hystrix</name>
    <dbReference type="NCBI Taxonomy" id="216773"/>
    <lineage>
        <taxon>Eukaryota</taxon>
        <taxon>Sar</taxon>
        <taxon>Stramenopiles</taxon>
        <taxon>Ochrophyta</taxon>
        <taxon>Bacillariophyta</taxon>
        <taxon>Coscinodiscophyceae</taxon>
        <taxon>Corethrophycidae</taxon>
        <taxon>Corethrales</taxon>
        <taxon>Corethraceae</taxon>
        <taxon>Corethron</taxon>
    </lineage>
</organism>
<dbReference type="PROSITE" id="PS51184">
    <property type="entry name" value="JMJC"/>
    <property type="match status" value="1"/>
</dbReference>
<sequence>MKPVPPPTVLLRRGGAAETTSILVIVAVTLLTTAIHPHIVHSFSTQQPVCNYRRRHLNLPFLRSSTRTSSDVTSAIDNAADLERMEALKCSILSSIASDEDIDGPNTSSTAWTECYGDRGGGTLDPSYSYAFHSVFRALRCNAGEALGWRGAPFHLKSEELQQALGGRGLEGCFTYDDLEQALIDDFLDAGRGTDDARKGWKMAAVSNPRDSSFQGARMTSSDVDAALRKGTVIFNAIGAHVPSLALPSLALTDAACLPCATNMYVTHPGRKTSAPPHTDRQDVVVVQSQGMKRWRVFSPPEGKHRPDADPYARGKGNDDLPSHRLKNEGGRLLLSVDVEAGDVLFIPAGFPHTTSTEGCCTDDDVKEVTSIHLTFNVETHVWDLNYLSLRRTALKRARVNDVLELQRSGANEIEAYVGPVNSLPPLLREGLMTNLPLDFLRVDAVGGECAAAVAERLAELSTQVDSNSAQMVPESTWMEAVNVVRTQGKELLEVHRDMYLAAIEEGEVRASERDMTDHIRDGDALPRMTQEQMGRLSLFRVPTFYDKIDQIKKVLSEWCSAGYLIQSGGDNSMDLPEDWATSLPLKVGDEVEAYLGGAYFDATVTSIKGTLYDVMYFDGDVGKELARAEIRLLKPPPKDGGSIINGVDTSKMTKKELKKWKKKQGIK</sequence>
<evidence type="ECO:0000313" key="6">
    <source>
        <dbReference type="EMBL" id="CAD8903219.1"/>
    </source>
</evidence>
<dbReference type="EC" id="1.14.11.-" evidence="3"/>
<proteinExistence type="inferred from homology"/>
<feature type="compositionally biased region" description="Basic and acidic residues" evidence="4">
    <location>
        <begin position="302"/>
        <end position="324"/>
    </location>
</feature>
<dbReference type="GO" id="GO:0051864">
    <property type="term" value="F:histone H3K36 demethylase activity"/>
    <property type="evidence" value="ECO:0007669"/>
    <property type="project" value="TreeGrafter"/>
</dbReference>
<dbReference type="GO" id="GO:0005730">
    <property type="term" value="C:nucleolus"/>
    <property type="evidence" value="ECO:0007669"/>
    <property type="project" value="TreeGrafter"/>
</dbReference>
<keyword evidence="3" id="KW-0805">Transcription regulation</keyword>
<dbReference type="Pfam" id="PF08007">
    <property type="entry name" value="JmjC_2"/>
    <property type="match status" value="1"/>
</dbReference>